<dbReference type="Proteomes" id="UP000193900">
    <property type="component" value="Unassembled WGS sequence"/>
</dbReference>
<dbReference type="PANTHER" id="PTHR46847">
    <property type="entry name" value="D-ALLOSE-BINDING PERIPLASMIC PROTEIN-RELATED"/>
    <property type="match status" value="1"/>
</dbReference>
<dbReference type="GO" id="GO:0030246">
    <property type="term" value="F:carbohydrate binding"/>
    <property type="evidence" value="ECO:0007669"/>
    <property type="project" value="UniProtKB-ARBA"/>
</dbReference>
<dbReference type="AlphaFoldDB" id="A0A1Y5TI13"/>
<organism evidence="6 7">
    <name type="scientific">Roseisalinus antarcticus</name>
    <dbReference type="NCBI Taxonomy" id="254357"/>
    <lineage>
        <taxon>Bacteria</taxon>
        <taxon>Pseudomonadati</taxon>
        <taxon>Pseudomonadota</taxon>
        <taxon>Alphaproteobacteria</taxon>
        <taxon>Rhodobacterales</taxon>
        <taxon>Roseobacteraceae</taxon>
        <taxon>Roseisalinus</taxon>
    </lineage>
</organism>
<comment type="subcellular location">
    <subcellularLocation>
        <location evidence="1">Cell envelope</location>
    </subcellularLocation>
</comment>
<dbReference type="SUPFAM" id="SSF53822">
    <property type="entry name" value="Periplasmic binding protein-like I"/>
    <property type="match status" value="1"/>
</dbReference>
<evidence type="ECO:0000313" key="7">
    <source>
        <dbReference type="Proteomes" id="UP000193900"/>
    </source>
</evidence>
<evidence type="ECO:0000256" key="1">
    <source>
        <dbReference type="ARBA" id="ARBA00004196"/>
    </source>
</evidence>
<protein>
    <submittedName>
        <fullName evidence="6">D-ribose transporter subunit RbsB</fullName>
    </submittedName>
</protein>
<feature type="domain" description="Periplasmic binding protein" evidence="5">
    <location>
        <begin position="57"/>
        <end position="318"/>
    </location>
</feature>
<dbReference type="RefSeq" id="WP_085879822.1">
    <property type="nucleotide sequence ID" value="NZ_FWFZ01000017.1"/>
</dbReference>
<evidence type="ECO:0000256" key="4">
    <source>
        <dbReference type="SAM" id="SignalP"/>
    </source>
</evidence>
<feature type="chain" id="PRO_5012509131" evidence="4">
    <location>
        <begin position="21"/>
        <end position="384"/>
    </location>
</feature>
<evidence type="ECO:0000313" key="6">
    <source>
        <dbReference type="EMBL" id="SLN64464.1"/>
    </source>
</evidence>
<evidence type="ECO:0000259" key="5">
    <source>
        <dbReference type="Pfam" id="PF13407"/>
    </source>
</evidence>
<dbReference type="CDD" id="cd01536">
    <property type="entry name" value="PBP1_ABC_sugar_binding-like"/>
    <property type="match status" value="1"/>
</dbReference>
<comment type="similarity">
    <text evidence="2">Belongs to the bacterial solute-binding protein 2 family.</text>
</comment>
<reference evidence="6 7" key="1">
    <citation type="submission" date="2017-03" db="EMBL/GenBank/DDBJ databases">
        <authorList>
            <person name="Afonso C.L."/>
            <person name="Miller P.J."/>
            <person name="Scott M.A."/>
            <person name="Spackman E."/>
            <person name="Goraichik I."/>
            <person name="Dimitrov K.M."/>
            <person name="Suarez D.L."/>
            <person name="Swayne D.E."/>
        </authorList>
    </citation>
    <scope>NUCLEOTIDE SEQUENCE [LARGE SCALE GENOMIC DNA]</scope>
    <source>
        <strain evidence="6 7">CECT 7023</strain>
    </source>
</reference>
<evidence type="ECO:0000256" key="3">
    <source>
        <dbReference type="ARBA" id="ARBA00022729"/>
    </source>
</evidence>
<dbReference type="PANTHER" id="PTHR46847:SF1">
    <property type="entry name" value="D-ALLOSE-BINDING PERIPLASMIC PROTEIN-RELATED"/>
    <property type="match status" value="1"/>
</dbReference>
<sequence>MKFTTSLSIIAMLMASSALAIEPEDLDGRAFSAEEYDELVAEAMANTPPNNGENYVFGFANLGRNAPFFLLVENSILENAEAAGVEVLVTDNAFDGQTALANAESYLRRNVDYVIEFQTDANFGPVIMQKMNAEGIPVTAIDIPMPGATFMGANNSRSGFMGGLYLGQAARETWGDETVNTGYLVVGELPQSGAIPFMRTEGQVAGFLSEHPDFPEDNIIRIDTKGTLEGGFSIMSDAVGRIPEGAPIMGVAINDQSILGMLRAVEQAGRSDDAIFVGMGADEGAAMVEAPNFLASVGYFPENYGNYLVPLALMELAGMDTPSAALVSHVMVTSGTVCDFYPDVPCAEGEEISYSFDAEAFAAHVAEQRENPELADYQALIQSD</sequence>
<accession>A0A1Y5TI13</accession>
<evidence type="ECO:0000256" key="2">
    <source>
        <dbReference type="ARBA" id="ARBA00007639"/>
    </source>
</evidence>
<dbReference type="EMBL" id="FWFZ01000017">
    <property type="protein sequence ID" value="SLN64464.1"/>
    <property type="molecule type" value="Genomic_DNA"/>
</dbReference>
<dbReference type="Pfam" id="PF13407">
    <property type="entry name" value="Peripla_BP_4"/>
    <property type="match status" value="1"/>
</dbReference>
<dbReference type="OrthoDB" id="9773673at2"/>
<feature type="signal peptide" evidence="4">
    <location>
        <begin position="1"/>
        <end position="20"/>
    </location>
</feature>
<gene>
    <name evidence="6" type="ORF">ROA7023_03017</name>
</gene>
<keyword evidence="7" id="KW-1185">Reference proteome</keyword>
<name>A0A1Y5TI13_9RHOB</name>
<dbReference type="InterPro" id="IPR028082">
    <property type="entry name" value="Peripla_BP_I"/>
</dbReference>
<dbReference type="Gene3D" id="3.40.50.2300">
    <property type="match status" value="2"/>
</dbReference>
<keyword evidence="3 4" id="KW-0732">Signal</keyword>
<proteinExistence type="inferred from homology"/>
<dbReference type="GO" id="GO:0030313">
    <property type="term" value="C:cell envelope"/>
    <property type="evidence" value="ECO:0007669"/>
    <property type="project" value="UniProtKB-SubCell"/>
</dbReference>
<dbReference type="InterPro" id="IPR025997">
    <property type="entry name" value="SBP_2_dom"/>
</dbReference>